<name>A0AA39HD18_9BILA</name>
<keyword evidence="3" id="KW-1185">Reference proteome</keyword>
<proteinExistence type="predicted"/>
<accession>A0AA39HD18</accession>
<comment type="caution">
    <text evidence="2">The sequence shown here is derived from an EMBL/GenBank/DDBJ whole genome shotgun (WGS) entry which is preliminary data.</text>
</comment>
<dbReference type="EMBL" id="JAUCMV010000004">
    <property type="protein sequence ID" value="KAK0403611.1"/>
    <property type="molecule type" value="Genomic_DNA"/>
</dbReference>
<reference evidence="2" key="1">
    <citation type="submission" date="2023-06" db="EMBL/GenBank/DDBJ databases">
        <title>Genomic analysis of the entomopathogenic nematode Steinernema hermaphroditum.</title>
        <authorList>
            <person name="Schwarz E.M."/>
            <person name="Heppert J.K."/>
            <person name="Baniya A."/>
            <person name="Schwartz H.T."/>
            <person name="Tan C.-H."/>
            <person name="Antoshechkin I."/>
            <person name="Sternberg P.W."/>
            <person name="Goodrich-Blair H."/>
            <person name="Dillman A.R."/>
        </authorList>
    </citation>
    <scope>NUCLEOTIDE SEQUENCE</scope>
    <source>
        <strain evidence="2">PS9179</strain>
        <tissue evidence="2">Whole animal</tissue>
    </source>
</reference>
<dbReference type="Proteomes" id="UP001175271">
    <property type="component" value="Unassembled WGS sequence"/>
</dbReference>
<feature type="transmembrane region" description="Helical" evidence="1">
    <location>
        <begin position="17"/>
        <end position="38"/>
    </location>
</feature>
<evidence type="ECO:0000313" key="2">
    <source>
        <dbReference type="EMBL" id="KAK0403611.1"/>
    </source>
</evidence>
<evidence type="ECO:0000313" key="3">
    <source>
        <dbReference type="Proteomes" id="UP001175271"/>
    </source>
</evidence>
<keyword evidence="1" id="KW-0472">Membrane</keyword>
<keyword evidence="1" id="KW-1133">Transmembrane helix</keyword>
<organism evidence="2 3">
    <name type="scientific">Steinernema hermaphroditum</name>
    <dbReference type="NCBI Taxonomy" id="289476"/>
    <lineage>
        <taxon>Eukaryota</taxon>
        <taxon>Metazoa</taxon>
        <taxon>Ecdysozoa</taxon>
        <taxon>Nematoda</taxon>
        <taxon>Chromadorea</taxon>
        <taxon>Rhabditida</taxon>
        <taxon>Tylenchina</taxon>
        <taxon>Panagrolaimomorpha</taxon>
        <taxon>Strongyloidoidea</taxon>
        <taxon>Steinernematidae</taxon>
        <taxon>Steinernema</taxon>
    </lineage>
</organism>
<keyword evidence="1" id="KW-0812">Transmembrane</keyword>
<protein>
    <submittedName>
        <fullName evidence="2">Uncharacterized protein</fullName>
    </submittedName>
</protein>
<sequence length="218" mass="24746">MTTQVGPSPSPYGDSDVGTIIGCVMIAFAIFLCIASQFKKYFLRHSKSMVKSARSRFASRPRQSVFSIDTRGSKLDHYSPDRIALRFLHDAFYCYLMNKGDSREHLQRIMSMLHFSEQQMQDVAKKLWPARRRPVLSTFVENLSKYKLEWLKSCGSTQMGISWNFVTSVAENLFSSFASYLAFGGIETSFPMGLKLMATKSAKGKVKSLHDTIRDSYV</sequence>
<dbReference type="AlphaFoldDB" id="A0AA39HD18"/>
<evidence type="ECO:0000256" key="1">
    <source>
        <dbReference type="SAM" id="Phobius"/>
    </source>
</evidence>
<gene>
    <name evidence="2" type="ORF">QR680_017027</name>
</gene>